<evidence type="ECO:0000256" key="4">
    <source>
        <dbReference type="ARBA" id="ARBA00022729"/>
    </source>
</evidence>
<keyword evidence="2 5" id="KW-0500">Molybdenum</keyword>
<dbReference type="AlphaFoldDB" id="A0A1I4MTT1"/>
<dbReference type="GO" id="GO:0030973">
    <property type="term" value="F:molybdate ion binding"/>
    <property type="evidence" value="ECO:0007669"/>
    <property type="project" value="TreeGrafter"/>
</dbReference>
<dbReference type="OrthoDB" id="9785015at2"/>
<comment type="similarity">
    <text evidence="1">Belongs to the bacterial solute-binding protein ModA family.</text>
</comment>
<dbReference type="PIRSF" id="PIRSF004846">
    <property type="entry name" value="ModA"/>
    <property type="match status" value="1"/>
</dbReference>
<dbReference type="InterPro" id="IPR041879">
    <property type="entry name" value="YvgL-like_PBP2"/>
</dbReference>
<evidence type="ECO:0000313" key="8">
    <source>
        <dbReference type="Proteomes" id="UP000199520"/>
    </source>
</evidence>
<feature type="binding site" evidence="5">
    <location>
        <position position="75"/>
    </location>
    <ligand>
        <name>molybdate</name>
        <dbReference type="ChEBI" id="CHEBI:36264"/>
    </ligand>
</feature>
<dbReference type="Gene3D" id="3.40.190.10">
    <property type="entry name" value="Periplasmic binding protein-like II"/>
    <property type="match status" value="2"/>
</dbReference>
<dbReference type="Pfam" id="PF13531">
    <property type="entry name" value="SBP_bac_11"/>
    <property type="match status" value="1"/>
</dbReference>
<dbReference type="PANTHER" id="PTHR30632:SF0">
    <property type="entry name" value="SULFATE-BINDING PROTEIN"/>
    <property type="match status" value="1"/>
</dbReference>
<evidence type="ECO:0000256" key="5">
    <source>
        <dbReference type="PIRSR" id="PIRSR004846-1"/>
    </source>
</evidence>
<evidence type="ECO:0000256" key="1">
    <source>
        <dbReference type="ARBA" id="ARBA00009175"/>
    </source>
</evidence>
<evidence type="ECO:0000313" key="7">
    <source>
        <dbReference type="EMBL" id="SFM06487.1"/>
    </source>
</evidence>
<dbReference type="FunFam" id="3.40.190.10:FF:000035">
    <property type="entry name" value="Molybdate ABC transporter substrate-binding protein"/>
    <property type="match status" value="1"/>
</dbReference>
<accession>A0A1I4MTT1</accession>
<sequence>MSINGLYAKLCLIVCFMVLSFVTGCGNVQPAAVPSAQPVEINVSAAMGLKDALVEIQKKYEADHSVKIVFNLASSGALQTQIEQGAPADLFISAANKQMDELQKKNLIIPAARKNLVGNQLVLIVPKTSQLELHSFQDLTNASVTRFGMGVPETVPAGEYAKQVLEKLQVWETVKEKAVMPKDIHSVLTYVETGNVEAGIVFSTVAAASDKVKVAAIAPANSHEPILFLGAVVSSAKHPKEAEAFLQYLTSSDAMAVFTKYGFQRMQ</sequence>
<evidence type="ECO:0000256" key="3">
    <source>
        <dbReference type="ARBA" id="ARBA00022723"/>
    </source>
</evidence>
<dbReference type="NCBIfam" id="TIGR01256">
    <property type="entry name" value="modA"/>
    <property type="match status" value="1"/>
</dbReference>
<evidence type="ECO:0000256" key="6">
    <source>
        <dbReference type="SAM" id="SignalP"/>
    </source>
</evidence>
<dbReference type="Proteomes" id="UP000199520">
    <property type="component" value="Unassembled WGS sequence"/>
</dbReference>
<feature type="binding site" evidence="5">
    <location>
        <position position="184"/>
    </location>
    <ligand>
        <name>molybdate</name>
        <dbReference type="ChEBI" id="CHEBI:36264"/>
    </ligand>
</feature>
<reference evidence="8" key="1">
    <citation type="submission" date="2016-10" db="EMBL/GenBank/DDBJ databases">
        <authorList>
            <person name="Varghese N."/>
            <person name="Submissions S."/>
        </authorList>
    </citation>
    <scope>NUCLEOTIDE SEQUENCE [LARGE SCALE GENOMIC DNA]</scope>
    <source>
        <strain evidence="8">DSM 13327</strain>
    </source>
</reference>
<protein>
    <submittedName>
        <fullName evidence="7">Molybdate transport system substrate-binding protein</fullName>
    </submittedName>
</protein>
<dbReference type="GO" id="GO:1901359">
    <property type="term" value="F:tungstate binding"/>
    <property type="evidence" value="ECO:0007669"/>
    <property type="project" value="UniProtKB-ARBA"/>
</dbReference>
<dbReference type="InterPro" id="IPR050682">
    <property type="entry name" value="ModA/WtpA"/>
</dbReference>
<dbReference type="SUPFAM" id="SSF53850">
    <property type="entry name" value="Periplasmic binding protein-like II"/>
    <property type="match status" value="1"/>
</dbReference>
<proteinExistence type="inferred from homology"/>
<evidence type="ECO:0000256" key="2">
    <source>
        <dbReference type="ARBA" id="ARBA00022505"/>
    </source>
</evidence>
<dbReference type="GO" id="GO:0015689">
    <property type="term" value="P:molybdate ion transport"/>
    <property type="evidence" value="ECO:0007669"/>
    <property type="project" value="InterPro"/>
</dbReference>
<dbReference type="InterPro" id="IPR005950">
    <property type="entry name" value="ModA"/>
</dbReference>
<name>A0A1I4MTT1_9FIRM</name>
<keyword evidence="8" id="KW-1185">Reference proteome</keyword>
<dbReference type="STRING" id="1123291.SAMN04490355_103737"/>
<gene>
    <name evidence="7" type="ORF">SAMN04490355_103737</name>
</gene>
<dbReference type="EMBL" id="FOTS01000037">
    <property type="protein sequence ID" value="SFM06487.1"/>
    <property type="molecule type" value="Genomic_DNA"/>
</dbReference>
<feature type="chain" id="PRO_5038455967" evidence="6">
    <location>
        <begin position="21"/>
        <end position="267"/>
    </location>
</feature>
<keyword evidence="3 5" id="KW-0479">Metal-binding</keyword>
<feature type="signal peptide" evidence="6">
    <location>
        <begin position="1"/>
        <end position="20"/>
    </location>
</feature>
<dbReference type="CDD" id="cd13537">
    <property type="entry name" value="PBP2_YvgL_like"/>
    <property type="match status" value="1"/>
</dbReference>
<dbReference type="GO" id="GO:0046872">
    <property type="term" value="F:metal ion binding"/>
    <property type="evidence" value="ECO:0007669"/>
    <property type="project" value="UniProtKB-KW"/>
</dbReference>
<organism evidence="7 8">
    <name type="scientific">Pelosinus propionicus DSM 13327</name>
    <dbReference type="NCBI Taxonomy" id="1123291"/>
    <lineage>
        <taxon>Bacteria</taxon>
        <taxon>Bacillati</taxon>
        <taxon>Bacillota</taxon>
        <taxon>Negativicutes</taxon>
        <taxon>Selenomonadales</taxon>
        <taxon>Sporomusaceae</taxon>
        <taxon>Pelosinus</taxon>
    </lineage>
</organism>
<dbReference type="RefSeq" id="WP_090940405.1">
    <property type="nucleotide sequence ID" value="NZ_FOTS01000037.1"/>
</dbReference>
<feature type="binding site" evidence="5">
    <location>
        <position position="157"/>
    </location>
    <ligand>
        <name>molybdate</name>
        <dbReference type="ChEBI" id="CHEBI:36264"/>
    </ligand>
</feature>
<keyword evidence="4 6" id="KW-0732">Signal</keyword>
<dbReference type="PANTHER" id="PTHR30632">
    <property type="entry name" value="MOLYBDATE-BINDING PERIPLASMIC PROTEIN"/>
    <property type="match status" value="1"/>
</dbReference>